<feature type="transmembrane region" description="Helical" evidence="1">
    <location>
        <begin position="41"/>
        <end position="62"/>
    </location>
</feature>
<feature type="transmembrane region" description="Helical" evidence="1">
    <location>
        <begin position="7"/>
        <end position="29"/>
    </location>
</feature>
<protein>
    <submittedName>
        <fullName evidence="2">Uncharacterized protein</fullName>
    </submittedName>
</protein>
<dbReference type="RefSeq" id="WP_065318224.1">
    <property type="nucleotide sequence ID" value="NZ_CP017477.1"/>
</dbReference>
<organism evidence="2 3">
    <name type="scientific">Polaribacter vadi</name>
    <dbReference type="NCBI Taxonomy" id="1774273"/>
    <lineage>
        <taxon>Bacteria</taxon>
        <taxon>Pseudomonadati</taxon>
        <taxon>Bacteroidota</taxon>
        <taxon>Flavobacteriia</taxon>
        <taxon>Flavobacteriales</taxon>
        <taxon>Flavobacteriaceae</taxon>
    </lineage>
</organism>
<keyword evidence="1" id="KW-0812">Transmembrane</keyword>
<keyword evidence="1" id="KW-0472">Membrane</keyword>
<comment type="caution">
    <text evidence="2">The sequence shown here is derived from an EMBL/GenBank/DDBJ whole genome shotgun (WGS) entry which is preliminary data.</text>
</comment>
<keyword evidence="1" id="KW-1133">Transmembrane helix</keyword>
<gene>
    <name evidence="2" type="ORF">LPB3_03525</name>
</gene>
<dbReference type="Proteomes" id="UP000092584">
    <property type="component" value="Unassembled WGS sequence"/>
</dbReference>
<dbReference type="AlphaFoldDB" id="A0A1B8U0S8"/>
<accession>A0A1B8U0S8</accession>
<evidence type="ECO:0000256" key="1">
    <source>
        <dbReference type="SAM" id="Phobius"/>
    </source>
</evidence>
<dbReference type="KEGG" id="pob:LPB03_01585"/>
<reference evidence="3" key="1">
    <citation type="submission" date="2016-02" db="EMBL/GenBank/DDBJ databases">
        <authorList>
            <person name="Shin S.-K."/>
            <person name="Yi H."/>
            <person name="Kim E."/>
        </authorList>
    </citation>
    <scope>NUCLEOTIDE SEQUENCE [LARGE SCALE GENOMIC DNA]</scope>
    <source>
        <strain evidence="3">LPB0003</strain>
    </source>
</reference>
<dbReference type="EMBL" id="LSFM01000018">
    <property type="protein sequence ID" value="OBY65446.1"/>
    <property type="molecule type" value="Genomic_DNA"/>
</dbReference>
<proteinExistence type="predicted"/>
<sequence length="82" mass="9146">MIKKIFGAFFILISIFLGLGFLMQIPTIIGTFSNNFTGYSFGYIFGSLLILGIAILLFKLGLKWTRKNPNPTDNINNIGINK</sequence>
<evidence type="ECO:0000313" key="2">
    <source>
        <dbReference type="EMBL" id="OBY65446.1"/>
    </source>
</evidence>
<name>A0A1B8U0S8_9FLAO</name>
<dbReference type="STRING" id="1774273.LPB03_01585"/>
<keyword evidence="3" id="KW-1185">Reference proteome</keyword>
<evidence type="ECO:0000313" key="3">
    <source>
        <dbReference type="Proteomes" id="UP000092584"/>
    </source>
</evidence>